<comment type="caution">
    <text evidence="1">The sequence shown here is derived from an EMBL/GenBank/DDBJ whole genome shotgun (WGS) entry which is preliminary data.</text>
</comment>
<gene>
    <name evidence="1" type="ORF">T01_15029</name>
</gene>
<dbReference type="OrthoDB" id="10472086at2759"/>
<sequence length="205" mass="23116">MCYVFVGGVQIRGSSVYLALTPLATTGEKSVCAANVRCRGLSNDICALLFSELCVKRLGMPKIHFSQKCRISVQAYNYTVKLGYNDGHWGQRFRSKHHFSSYLKVLSAARVISGGKRVSLANNCDHQKVLLGWILVAPFSLALFVRRIKSPCFITSYIGRRRKLNPSANCDDDIPAFHCQRLYEIRYFGVEFVIDSKVPIWSNVL</sequence>
<dbReference type="EMBL" id="JYDH01000017">
    <property type="protein sequence ID" value="KRY39587.1"/>
    <property type="molecule type" value="Genomic_DNA"/>
</dbReference>
<reference evidence="1 2" key="1">
    <citation type="submission" date="2015-01" db="EMBL/GenBank/DDBJ databases">
        <title>Evolution of Trichinella species and genotypes.</title>
        <authorList>
            <person name="Korhonen P.K."/>
            <person name="Edoardo P."/>
            <person name="Giuseppe L.R."/>
            <person name="Gasser R.B."/>
        </authorList>
    </citation>
    <scope>NUCLEOTIDE SEQUENCE [LARGE SCALE GENOMIC DNA]</scope>
    <source>
        <strain evidence="1">ISS3</strain>
    </source>
</reference>
<dbReference type="RefSeq" id="XP_003372252.1">
    <property type="nucleotide sequence ID" value="XM_003372204.1"/>
</dbReference>
<evidence type="ECO:0000313" key="1">
    <source>
        <dbReference type="EMBL" id="KRY39587.1"/>
    </source>
</evidence>
<proteinExistence type="predicted"/>
<dbReference type="HOGENOM" id="CLU_1339136_0_0_1"/>
<dbReference type="AlphaFoldDB" id="E5STT0"/>
<protein>
    <submittedName>
        <fullName evidence="1">Uncharacterized protein</fullName>
    </submittedName>
</protein>
<evidence type="ECO:0000313" key="2">
    <source>
        <dbReference type="Proteomes" id="UP000054776"/>
    </source>
</evidence>
<dbReference type="InParanoid" id="E5STT0"/>
<dbReference type="KEGG" id="tsp:Tsp_11919"/>
<name>E5STT0_TRISP</name>
<accession>E5STT0</accession>
<dbReference type="Proteomes" id="UP000054776">
    <property type="component" value="Unassembled WGS sequence"/>
</dbReference>
<keyword evidence="2" id="KW-1185">Reference proteome</keyword>
<organism evidence="1 2">
    <name type="scientific">Trichinella spiralis</name>
    <name type="common">Trichina worm</name>
    <dbReference type="NCBI Taxonomy" id="6334"/>
    <lineage>
        <taxon>Eukaryota</taxon>
        <taxon>Metazoa</taxon>
        <taxon>Ecdysozoa</taxon>
        <taxon>Nematoda</taxon>
        <taxon>Enoplea</taxon>
        <taxon>Dorylaimia</taxon>
        <taxon>Trichinellida</taxon>
        <taxon>Trichinellidae</taxon>
        <taxon>Trichinella</taxon>
    </lineage>
</organism>